<dbReference type="OrthoDB" id="9768152at2"/>
<dbReference type="Proteomes" id="UP000429229">
    <property type="component" value="Unassembled WGS sequence"/>
</dbReference>
<dbReference type="Pfam" id="PF26298">
    <property type="entry name" value="MurL_epimerase_C"/>
    <property type="match status" value="1"/>
</dbReference>
<gene>
    <name evidence="3" type="ORF">GRI68_06725</name>
</gene>
<dbReference type="InterPro" id="IPR058740">
    <property type="entry name" value="MurL_N"/>
</dbReference>
<evidence type="ECO:0000313" key="4">
    <source>
        <dbReference type="Proteomes" id="UP000429229"/>
    </source>
</evidence>
<evidence type="ECO:0000313" key="3">
    <source>
        <dbReference type="EMBL" id="MXP09870.1"/>
    </source>
</evidence>
<organism evidence="3 4">
    <name type="scientific">Alteriqipengyuania halimionae</name>
    <dbReference type="NCBI Taxonomy" id="1926630"/>
    <lineage>
        <taxon>Bacteria</taxon>
        <taxon>Pseudomonadati</taxon>
        <taxon>Pseudomonadota</taxon>
        <taxon>Alphaproteobacteria</taxon>
        <taxon>Sphingomonadales</taxon>
        <taxon>Erythrobacteraceae</taxon>
        <taxon>Alteriqipengyuania</taxon>
    </lineage>
</organism>
<dbReference type="RefSeq" id="WP_160616531.1">
    <property type="nucleotide sequence ID" value="NZ_WTYR01000001.1"/>
</dbReference>
<comment type="caution">
    <text evidence="3">The sequence shown here is derived from an EMBL/GenBank/DDBJ whole genome shotgun (WGS) entry which is preliminary data.</text>
</comment>
<feature type="domain" description="MurL N-terminal" evidence="2">
    <location>
        <begin position="237"/>
        <end position="297"/>
    </location>
</feature>
<feature type="domain" description="MurL C-terminal" evidence="1">
    <location>
        <begin position="326"/>
        <end position="402"/>
    </location>
</feature>
<name>A0A6I4U1J0_9SPHN</name>
<dbReference type="Pfam" id="PF26299">
    <property type="entry name" value="MurL_N"/>
    <property type="match status" value="1"/>
</dbReference>
<proteinExistence type="predicted"/>
<dbReference type="EMBL" id="WTYR01000001">
    <property type="protein sequence ID" value="MXP09870.1"/>
    <property type="molecule type" value="Genomic_DNA"/>
</dbReference>
<reference evidence="3 4" key="1">
    <citation type="submission" date="2019-12" db="EMBL/GenBank/DDBJ databases">
        <title>Genomic-based taxomic classification of the family Erythrobacteraceae.</title>
        <authorList>
            <person name="Xu L."/>
        </authorList>
    </citation>
    <scope>NUCLEOTIDE SEQUENCE [LARGE SCALE GENOMIC DNA]</scope>
    <source>
        <strain evidence="3 4">LMG 29519</strain>
    </source>
</reference>
<accession>A0A6I4U1J0</accession>
<evidence type="ECO:0000259" key="1">
    <source>
        <dbReference type="Pfam" id="PF26298"/>
    </source>
</evidence>
<evidence type="ECO:0000259" key="2">
    <source>
        <dbReference type="Pfam" id="PF26299"/>
    </source>
</evidence>
<dbReference type="InterPro" id="IPR058741">
    <property type="entry name" value="MurL_C"/>
</dbReference>
<dbReference type="AlphaFoldDB" id="A0A6I4U1J0"/>
<sequence length="473" mass="53228">MTTDRTLTLTKIAHAPSQLFCEYTIDGLTFTNAIWYENIDFDALGETFGPAFIRKVMFHIAAFEMNKIVSLKPDRVDWGEYADLVTPEFGELWLAIYRNVWAQWRFENDEPDYLGPTFECTGSNSPDPVGERDLSGGFLSFCGGGKDSLIALKLLHKLGQPHGSLAYAASFYGRMAPQHALIERLLDGYGVENRHRQWITDDFLDSPVLELRPDLGVDAVTAAETPSSIFGVMPYVLASGYRYVCLAHERSADAPQVVWDKTGEPVNHQWGKSYEAEKLLNDYIRAELLREFDYFSILKPIYDVSIFGALRDVAQAVPHTHSCNIDKPWCRRCAKCLYVWLGYTAFLDRETVEATFGPENLFDVEENRFLFRQLVGLESQLPFECIGEASEAALFLAMARAKGWGGIAFEDCRDAIDNLDLGPTLDTYLSVIMKDANIPDQIRDRLQALLEDNARETADYIRATLDQAGAPAS</sequence>
<keyword evidence="4" id="KW-1185">Reference proteome</keyword>
<protein>
    <recommendedName>
        <fullName evidence="5">UDP-N-acetyl-alpha-D-muramoyl-L-alanyl-L-glutamate epimerase</fullName>
    </recommendedName>
</protein>
<evidence type="ECO:0008006" key="5">
    <source>
        <dbReference type="Google" id="ProtNLM"/>
    </source>
</evidence>